<proteinExistence type="predicted"/>
<name>A0A9P6B2R7_9AGAM</name>
<protein>
    <submittedName>
        <fullName evidence="2">Uncharacterized protein</fullName>
    </submittedName>
</protein>
<sequence length="376" mass="41774">MPSIVSGAVGMVIKPPSVELPAPSPSPFSPPLPLPTSLTIENKISASTPTQSSKHQLLNTPPSVLKSSLLINEDDSSEAEEDDVFQISAQADDDWVDVIQGSDREDTNDDIGVLSPKHSKNCWSCWDTHQEERAKCMEFIPAPAKACQEEPFWFRKGRQDCHQILKPAYEELQKECGSPSPAGWHDHCETLVKDLQMEKASMTTTIVMTGGDVAWKMAQSKANLDSEGKMLCPIGVHLLYMMVSDLALSMAAHSQNLINFNSEELYKRDGDKGSIYIVEGCLYQSAEDAWITSVELQEHAMVFNSAKDGGRENPLKKLCFERIGNLDLGDNDILVTGVDNGPLLTVQQAQDLQVGKREGQWIKMMIWTRHWDCQQQ</sequence>
<keyword evidence="3" id="KW-1185">Reference proteome</keyword>
<gene>
    <name evidence="2" type="ORF">BS47DRAFT_1360270</name>
</gene>
<dbReference type="EMBL" id="MU128939">
    <property type="protein sequence ID" value="KAF9516419.1"/>
    <property type="molecule type" value="Genomic_DNA"/>
</dbReference>
<dbReference type="AlphaFoldDB" id="A0A9P6B2R7"/>
<comment type="caution">
    <text evidence="2">The sequence shown here is derived from an EMBL/GenBank/DDBJ whole genome shotgun (WGS) entry which is preliminary data.</text>
</comment>
<dbReference type="Proteomes" id="UP000886523">
    <property type="component" value="Unassembled WGS sequence"/>
</dbReference>
<evidence type="ECO:0000313" key="2">
    <source>
        <dbReference type="EMBL" id="KAF9516419.1"/>
    </source>
</evidence>
<feature type="region of interest" description="Disordered" evidence="1">
    <location>
        <begin position="15"/>
        <end position="36"/>
    </location>
</feature>
<accession>A0A9P6B2R7</accession>
<evidence type="ECO:0000256" key="1">
    <source>
        <dbReference type="SAM" id="MobiDB-lite"/>
    </source>
</evidence>
<organism evidence="2 3">
    <name type="scientific">Hydnum rufescens UP504</name>
    <dbReference type="NCBI Taxonomy" id="1448309"/>
    <lineage>
        <taxon>Eukaryota</taxon>
        <taxon>Fungi</taxon>
        <taxon>Dikarya</taxon>
        <taxon>Basidiomycota</taxon>
        <taxon>Agaricomycotina</taxon>
        <taxon>Agaricomycetes</taxon>
        <taxon>Cantharellales</taxon>
        <taxon>Hydnaceae</taxon>
        <taxon>Hydnum</taxon>
    </lineage>
</organism>
<evidence type="ECO:0000313" key="3">
    <source>
        <dbReference type="Proteomes" id="UP000886523"/>
    </source>
</evidence>
<reference evidence="2" key="1">
    <citation type="journal article" date="2020" name="Nat. Commun.">
        <title>Large-scale genome sequencing of mycorrhizal fungi provides insights into the early evolution of symbiotic traits.</title>
        <authorList>
            <person name="Miyauchi S."/>
            <person name="Kiss E."/>
            <person name="Kuo A."/>
            <person name="Drula E."/>
            <person name="Kohler A."/>
            <person name="Sanchez-Garcia M."/>
            <person name="Morin E."/>
            <person name="Andreopoulos B."/>
            <person name="Barry K.W."/>
            <person name="Bonito G."/>
            <person name="Buee M."/>
            <person name="Carver A."/>
            <person name="Chen C."/>
            <person name="Cichocki N."/>
            <person name="Clum A."/>
            <person name="Culley D."/>
            <person name="Crous P.W."/>
            <person name="Fauchery L."/>
            <person name="Girlanda M."/>
            <person name="Hayes R.D."/>
            <person name="Keri Z."/>
            <person name="LaButti K."/>
            <person name="Lipzen A."/>
            <person name="Lombard V."/>
            <person name="Magnuson J."/>
            <person name="Maillard F."/>
            <person name="Murat C."/>
            <person name="Nolan M."/>
            <person name="Ohm R.A."/>
            <person name="Pangilinan J."/>
            <person name="Pereira M.F."/>
            <person name="Perotto S."/>
            <person name="Peter M."/>
            <person name="Pfister S."/>
            <person name="Riley R."/>
            <person name="Sitrit Y."/>
            <person name="Stielow J.B."/>
            <person name="Szollosi G."/>
            <person name="Zifcakova L."/>
            <person name="Stursova M."/>
            <person name="Spatafora J.W."/>
            <person name="Tedersoo L."/>
            <person name="Vaario L.M."/>
            <person name="Yamada A."/>
            <person name="Yan M."/>
            <person name="Wang P."/>
            <person name="Xu J."/>
            <person name="Bruns T."/>
            <person name="Baldrian P."/>
            <person name="Vilgalys R."/>
            <person name="Dunand C."/>
            <person name="Henrissat B."/>
            <person name="Grigoriev I.V."/>
            <person name="Hibbett D."/>
            <person name="Nagy L.G."/>
            <person name="Martin F.M."/>
        </authorList>
    </citation>
    <scope>NUCLEOTIDE SEQUENCE</scope>
    <source>
        <strain evidence="2">UP504</strain>
    </source>
</reference>
<feature type="compositionally biased region" description="Pro residues" evidence="1">
    <location>
        <begin position="22"/>
        <end position="34"/>
    </location>
</feature>